<feature type="transmembrane region" description="Helical" evidence="3">
    <location>
        <begin position="188"/>
        <end position="207"/>
    </location>
</feature>
<evidence type="ECO:0000256" key="2">
    <source>
        <dbReference type="SAM" id="Coils"/>
    </source>
</evidence>
<evidence type="ECO:0000259" key="6">
    <source>
        <dbReference type="Pfam" id="PF07695"/>
    </source>
</evidence>
<keyword evidence="9" id="KW-1185">Reference proteome</keyword>
<dbReference type="InterPro" id="IPR011622">
    <property type="entry name" value="7TMR_DISM_rcpt_extracell_dom2"/>
</dbReference>
<dbReference type="OrthoDB" id="1119265at2"/>
<feature type="transmembrane region" description="Helical" evidence="3">
    <location>
        <begin position="337"/>
        <end position="357"/>
    </location>
</feature>
<dbReference type="EMBL" id="CP034562">
    <property type="protein sequence ID" value="AZQ63906.1"/>
    <property type="molecule type" value="Genomic_DNA"/>
</dbReference>
<gene>
    <name evidence="8" type="ORF">EI427_17245</name>
</gene>
<evidence type="ECO:0000259" key="5">
    <source>
        <dbReference type="Pfam" id="PF07228"/>
    </source>
</evidence>
<dbReference type="RefSeq" id="WP_126617075.1">
    <property type="nucleotide sequence ID" value="NZ_CP034562.1"/>
</dbReference>
<keyword evidence="2" id="KW-0175">Coiled coil</keyword>
<dbReference type="Pfam" id="PF07696">
    <property type="entry name" value="7TMR-DISMED2"/>
    <property type="match status" value="1"/>
</dbReference>
<evidence type="ECO:0008006" key="10">
    <source>
        <dbReference type="Google" id="ProtNLM"/>
    </source>
</evidence>
<protein>
    <recommendedName>
        <fullName evidence="10">PPM-type phosphatase domain-containing protein</fullName>
    </recommendedName>
</protein>
<reference evidence="8 9" key="1">
    <citation type="submission" date="2018-12" db="EMBL/GenBank/DDBJ databases">
        <title>Flammeovirga pectinis sp. nov., isolated from the gut of the Korean scallop, Patinopecten yessoensis.</title>
        <authorList>
            <person name="Bae J.-W."/>
            <person name="Jeong Y.-S."/>
            <person name="Kang W."/>
        </authorList>
    </citation>
    <scope>NUCLEOTIDE SEQUENCE [LARGE SCALE GENOMIC DNA]</scope>
    <source>
        <strain evidence="8 9">L12M1</strain>
    </source>
</reference>
<dbReference type="Gene3D" id="2.60.40.2380">
    <property type="match status" value="1"/>
</dbReference>
<dbReference type="PANTHER" id="PTHR43156:SF9">
    <property type="entry name" value="HAMP DOMAIN-CONTAINING PROTEIN"/>
    <property type="match status" value="1"/>
</dbReference>
<feature type="transmembrane region" description="Helical" evidence="3">
    <location>
        <begin position="278"/>
        <end position="300"/>
    </location>
</feature>
<dbReference type="InterPro" id="IPR011623">
    <property type="entry name" value="7TMR_DISM_rcpt_extracell_dom1"/>
</dbReference>
<feature type="transmembrane region" description="Helical" evidence="3">
    <location>
        <begin position="369"/>
        <end position="386"/>
    </location>
</feature>
<keyword evidence="3" id="KW-0472">Membrane</keyword>
<feature type="coiled-coil region" evidence="2">
    <location>
        <begin position="404"/>
        <end position="470"/>
    </location>
</feature>
<dbReference type="InterPro" id="IPR052016">
    <property type="entry name" value="Bact_Sigma-Reg"/>
</dbReference>
<feature type="signal peptide" evidence="4">
    <location>
        <begin position="1"/>
        <end position="23"/>
    </location>
</feature>
<evidence type="ECO:0000259" key="7">
    <source>
        <dbReference type="Pfam" id="PF07696"/>
    </source>
</evidence>
<dbReference type="PANTHER" id="PTHR43156">
    <property type="entry name" value="STAGE II SPORULATION PROTEIN E-RELATED"/>
    <property type="match status" value="1"/>
</dbReference>
<sequence length="729" mass="82899">MTFNFLKGKLTLLLCLLHLCVFANSTITIKTEEERVTDVSSSISVFLDSTKNLDFEQVLQNVIFKVNQQEIINQGFNEAPLWLHFSLHNESSSLRNFILEIGNSSLDVVEVFEMRNNELINYQLIGDKIPFLERKIPFRTHLYPLSLEDNETKEFYLKIQTDGALQVPLAISTPTSFFIQHLRTETAYGIYIGIMLVMIIYNLLIFMSLKDFNYLYYAFPIIANTTFYLSLSGHHFQYLFPNYPNIANNVTVISIGAWILSSSFYAKSSLQSEKYSKSANYALIATMVLGGIGIILPFLSSYGFAVRVNSKMTLVNSLVMFVAGLLIWRNGNKSARFFILAWTAYLVGTFIFALMKFNFIEKNAFTTNVLAYGGIIEVIFLSLALSDKYKIYKKDKETAQKALLEQQLKENSVLEEKVKERTIELEEKRAEIASAFDEINSKNTELEMQNEEIAAQRDMVESQKVKLEDNNLKITSSINYAERIQMAMLPTLEKVRDLFPESFIIFKPKDIVSGDFFWCAEVDGKKIVAAVDCTGHGVPGALMSLVGNNLLNDIVKKTRITSPEIILQALHIQINNTLYNSDKQLRDGMDMSILVYDSKTNTVEFSGARNPLVYCTDGQINLIKGNRNSIGSIKPQVSFDKHTIKVDKLTSFYIYSDGFQDQFGGTKDRKYGSKQFREKLVDNAEMTMPLQEQILTKSLQDWLTKEDGTKYSQTDDILVIGLSLLPQKI</sequence>
<dbReference type="KEGG" id="fll:EI427_17245"/>
<organism evidence="8 9">
    <name type="scientific">Flammeovirga pectinis</name>
    <dbReference type="NCBI Taxonomy" id="2494373"/>
    <lineage>
        <taxon>Bacteria</taxon>
        <taxon>Pseudomonadati</taxon>
        <taxon>Bacteroidota</taxon>
        <taxon>Cytophagia</taxon>
        <taxon>Cytophagales</taxon>
        <taxon>Flammeovirgaceae</taxon>
        <taxon>Flammeovirga</taxon>
    </lineage>
</organism>
<dbReference type="GO" id="GO:0016791">
    <property type="term" value="F:phosphatase activity"/>
    <property type="evidence" value="ECO:0007669"/>
    <property type="project" value="TreeGrafter"/>
</dbReference>
<feature type="transmembrane region" description="Helical" evidence="3">
    <location>
        <begin position="312"/>
        <end position="328"/>
    </location>
</feature>
<feature type="domain" description="PPM-type phosphatase" evidence="5">
    <location>
        <begin position="526"/>
        <end position="722"/>
    </location>
</feature>
<feature type="chain" id="PRO_5019214009" description="PPM-type phosphatase domain-containing protein" evidence="4">
    <location>
        <begin position="24"/>
        <end position="729"/>
    </location>
</feature>
<evidence type="ECO:0000256" key="1">
    <source>
        <dbReference type="ARBA" id="ARBA00022801"/>
    </source>
</evidence>
<keyword evidence="3" id="KW-0812">Transmembrane</keyword>
<accession>A0A3S9P6S7</accession>
<keyword evidence="1" id="KW-0378">Hydrolase</keyword>
<dbReference type="AlphaFoldDB" id="A0A3S9P6S7"/>
<keyword evidence="4" id="KW-0732">Signal</keyword>
<name>A0A3S9P6S7_9BACT</name>
<keyword evidence="3" id="KW-1133">Transmembrane helix</keyword>
<dbReference type="Pfam" id="PF07228">
    <property type="entry name" value="SpoIIE"/>
    <property type="match status" value="1"/>
</dbReference>
<dbReference type="InterPro" id="IPR036457">
    <property type="entry name" value="PPM-type-like_dom_sf"/>
</dbReference>
<evidence type="ECO:0000313" key="8">
    <source>
        <dbReference type="EMBL" id="AZQ63906.1"/>
    </source>
</evidence>
<feature type="transmembrane region" description="Helical" evidence="3">
    <location>
        <begin position="246"/>
        <end position="266"/>
    </location>
</feature>
<evidence type="ECO:0000313" key="9">
    <source>
        <dbReference type="Proteomes" id="UP000267268"/>
    </source>
</evidence>
<evidence type="ECO:0000256" key="4">
    <source>
        <dbReference type="SAM" id="SignalP"/>
    </source>
</evidence>
<proteinExistence type="predicted"/>
<feature type="domain" description="7TM-DISM receptor extracellular" evidence="6">
    <location>
        <begin position="187"/>
        <end position="388"/>
    </location>
</feature>
<feature type="transmembrane region" description="Helical" evidence="3">
    <location>
        <begin position="214"/>
        <end position="234"/>
    </location>
</feature>
<dbReference type="Proteomes" id="UP000267268">
    <property type="component" value="Chromosome 1"/>
</dbReference>
<evidence type="ECO:0000256" key="3">
    <source>
        <dbReference type="SAM" id="Phobius"/>
    </source>
</evidence>
<dbReference type="Gene3D" id="3.60.40.10">
    <property type="entry name" value="PPM-type phosphatase domain"/>
    <property type="match status" value="1"/>
</dbReference>
<dbReference type="InterPro" id="IPR001932">
    <property type="entry name" value="PPM-type_phosphatase-like_dom"/>
</dbReference>
<dbReference type="Pfam" id="PF07695">
    <property type="entry name" value="7TMR-DISM_7TM"/>
    <property type="match status" value="1"/>
</dbReference>
<feature type="domain" description="7TM-DISM receptor extracellular" evidence="7">
    <location>
        <begin position="42"/>
        <end position="172"/>
    </location>
</feature>